<dbReference type="SMART" id="SM00831">
    <property type="entry name" value="Cation_ATPase_N"/>
    <property type="match status" value="1"/>
</dbReference>
<protein>
    <submittedName>
        <fullName evidence="11">Calcium-transporting ATPase</fullName>
        <ecNumber evidence="11">3.6.3.8</ecNumber>
    </submittedName>
</protein>
<dbReference type="Pfam" id="PF00690">
    <property type="entry name" value="Cation_ATPase_N"/>
    <property type="match status" value="1"/>
</dbReference>
<keyword evidence="5" id="KW-0067">ATP-binding</keyword>
<feature type="transmembrane region" description="Helical" evidence="9">
    <location>
        <begin position="41"/>
        <end position="62"/>
    </location>
</feature>
<keyword evidence="7 9" id="KW-1133">Transmembrane helix</keyword>
<feature type="transmembrane region" description="Helical" evidence="9">
    <location>
        <begin position="246"/>
        <end position="265"/>
    </location>
</feature>
<dbReference type="GO" id="GO:0016887">
    <property type="term" value="F:ATP hydrolysis activity"/>
    <property type="evidence" value="ECO:0007669"/>
    <property type="project" value="InterPro"/>
</dbReference>
<feature type="domain" description="Cation-transporting P-type ATPase N-terminal" evidence="10">
    <location>
        <begin position="2"/>
        <end position="61"/>
    </location>
</feature>
<dbReference type="PANTHER" id="PTHR42861">
    <property type="entry name" value="CALCIUM-TRANSPORTING ATPASE"/>
    <property type="match status" value="1"/>
</dbReference>
<evidence type="ECO:0000256" key="9">
    <source>
        <dbReference type="SAM" id="Phobius"/>
    </source>
</evidence>
<dbReference type="AlphaFoldDB" id="A0A449BAS8"/>
<keyword evidence="6" id="KW-1278">Translocase</keyword>
<feature type="transmembrane region" description="Helical" evidence="9">
    <location>
        <begin position="726"/>
        <end position="745"/>
    </location>
</feature>
<dbReference type="KEGG" id="mcob:NCTC10184_00537"/>
<dbReference type="InterPro" id="IPR044492">
    <property type="entry name" value="P_typ_ATPase_HD_dom"/>
</dbReference>
<dbReference type="NCBIfam" id="TIGR01494">
    <property type="entry name" value="ATPase_P-type"/>
    <property type="match status" value="3"/>
</dbReference>
<dbReference type="EC" id="3.6.3.8" evidence="11"/>
<evidence type="ECO:0000259" key="10">
    <source>
        <dbReference type="SMART" id="SM00831"/>
    </source>
</evidence>
<feature type="transmembrane region" description="Helical" evidence="9">
    <location>
        <begin position="841"/>
        <end position="861"/>
    </location>
</feature>
<comment type="similarity">
    <text evidence="2">Belongs to the cation transport ATPase (P-type) (TC 3.A.3) family. Type IIA subfamily.</text>
</comment>
<evidence type="ECO:0000256" key="6">
    <source>
        <dbReference type="ARBA" id="ARBA00022967"/>
    </source>
</evidence>
<evidence type="ECO:0000256" key="5">
    <source>
        <dbReference type="ARBA" id="ARBA00022840"/>
    </source>
</evidence>
<feature type="transmembrane region" description="Helical" evidence="9">
    <location>
        <begin position="82"/>
        <end position="98"/>
    </location>
</feature>
<dbReference type="FunFam" id="3.40.50.1000:FF:000028">
    <property type="entry name" value="Calcium-transporting P-type ATPase, putative"/>
    <property type="match status" value="1"/>
</dbReference>
<dbReference type="Gene3D" id="1.20.1110.10">
    <property type="entry name" value="Calcium-transporting ATPase, transmembrane domain"/>
    <property type="match status" value="1"/>
</dbReference>
<sequence>MTDFKTGLTSAQVEDKLIEFGENTLVKPKKVSWIGSFFKQFLDPMVILLVIAAFVSLGLAIFEHVHSSTRTTTEIIVSYVEPGIIFLVIALNSALGAYQEVKSDQAVRALAAMNETNATVRRNGEIIKIPATQLVPGDVMLLNAGDVISADGRLIDAFNLRVIESSLTGESVAVDKKANFDAPKNEVLAQNTHLVFSGTYVTNGKAEVLVEETGTRTELGKINAMIQSQNKTLTPLQLKLNKLSKIFGWSGIVLLFISFIIYILLNNIVLNTWSNPDVYTSSAVTAISLAVAAIPEGLITFTTVLLSIGVSKISKQNGLVKNLLAVETLGSVNVICSDKTGTLTENKMTVVDGYINNKLLSKTTGSAADRDFHILATYLTLCNDASISYDQNTNTFKEIGDPTETGLLWYAYGLGIYKESLLAKTPILDTLTFDSDRKLMSVLVEKENHTADTDPKSNLIIVKGAPDVVLARCKNLESAQLEQINRDFGQKSYRVLAVATRETTATKLSYDDEQDLTFVGLIAMIDPPRANVAKSIAVAQKAGVKTVMITGDHIHTAQAIAKDLGIWKEGDLTVSGEELARMSDIELASKVHLISVYARVNPSDKLRIVNAWQSHEKVVAMTGDGVNDAPALKASDIGCAMGITGTDVSKQAADLVLVDDNFNTIVNSIKNGRMIFDKIKIVILNLLISSLSEVLVMLVGLIAFYLAFKERIGSDGFYIFSASQLLWINLLTHGLPAIALGLIDSDKDVMNRSPYSKKESIFARGMGYNLLAQGCVLSFFTLLAYGLGGVYAAQLNLTGLEFLKVASTAAFLTLGIGASLNSINLMSTKTIFSWTNLKKNWIVFVAAGTSVFSVLLVVLVPNLSSVFRMVDNVYYYPLILAIGLTLALTLTIYNEIYKVIVYFWTKHKTVQMQNLAQVKF</sequence>
<evidence type="ECO:0000256" key="7">
    <source>
        <dbReference type="ARBA" id="ARBA00022989"/>
    </source>
</evidence>
<dbReference type="OrthoDB" id="9813266at2"/>
<accession>A0A449BAS8</accession>
<name>A0A449BAS8_9BACT</name>
<dbReference type="GO" id="GO:0016020">
    <property type="term" value="C:membrane"/>
    <property type="evidence" value="ECO:0007669"/>
    <property type="project" value="UniProtKB-SubCell"/>
</dbReference>
<dbReference type="SUPFAM" id="SSF56784">
    <property type="entry name" value="HAD-like"/>
    <property type="match status" value="1"/>
</dbReference>
<reference evidence="11 12" key="1">
    <citation type="submission" date="2019-01" db="EMBL/GenBank/DDBJ databases">
        <authorList>
            <consortium name="Pathogen Informatics"/>
        </authorList>
    </citation>
    <scope>NUCLEOTIDE SEQUENCE [LARGE SCALE GENOMIC DNA]</scope>
    <source>
        <strain evidence="11 12">NCTC10184</strain>
    </source>
</reference>
<dbReference type="InterPro" id="IPR059000">
    <property type="entry name" value="ATPase_P-type_domA"/>
</dbReference>
<dbReference type="RefSeq" id="WP_129623130.1">
    <property type="nucleotide sequence ID" value="NZ_LR215043.1"/>
</dbReference>
<dbReference type="FunFam" id="3.40.50.1000:FF:000001">
    <property type="entry name" value="Phospholipid-transporting ATPase IC"/>
    <property type="match status" value="1"/>
</dbReference>
<comment type="subcellular location">
    <subcellularLocation>
        <location evidence="1">Membrane</location>
        <topology evidence="1">Multi-pass membrane protein</topology>
    </subcellularLocation>
</comment>
<dbReference type="Pfam" id="PF13246">
    <property type="entry name" value="Cation_ATPase"/>
    <property type="match status" value="1"/>
</dbReference>
<feature type="transmembrane region" description="Helical" evidence="9">
    <location>
        <begin position="682"/>
        <end position="706"/>
    </location>
</feature>
<gene>
    <name evidence="11" type="primary">yloB</name>
    <name evidence="11" type="ORF">NCTC10184_00537</name>
</gene>
<evidence type="ECO:0000256" key="2">
    <source>
        <dbReference type="ARBA" id="ARBA00005675"/>
    </source>
</evidence>
<evidence type="ECO:0000256" key="3">
    <source>
        <dbReference type="ARBA" id="ARBA00022692"/>
    </source>
</evidence>
<dbReference type="Pfam" id="PF00689">
    <property type="entry name" value="Cation_ATPase_C"/>
    <property type="match status" value="1"/>
</dbReference>
<dbReference type="Gene3D" id="3.40.50.1000">
    <property type="entry name" value="HAD superfamily/HAD-like"/>
    <property type="match status" value="1"/>
</dbReference>
<feature type="transmembrane region" description="Helical" evidence="9">
    <location>
        <begin position="802"/>
        <end position="820"/>
    </location>
</feature>
<keyword evidence="4" id="KW-0547">Nucleotide-binding</keyword>
<proteinExistence type="inferred from homology"/>
<dbReference type="Gene3D" id="3.40.1110.10">
    <property type="entry name" value="Calcium-transporting ATPase, cytoplasmic domain N"/>
    <property type="match status" value="1"/>
</dbReference>
<organism evidence="11 12">
    <name type="scientific">Mycoplasmopsis columbinasalis</name>
    <dbReference type="NCBI Taxonomy" id="114880"/>
    <lineage>
        <taxon>Bacteria</taxon>
        <taxon>Bacillati</taxon>
        <taxon>Mycoplasmatota</taxon>
        <taxon>Mycoplasmoidales</taxon>
        <taxon>Metamycoplasmataceae</taxon>
        <taxon>Mycoplasmopsis</taxon>
    </lineage>
</organism>
<dbReference type="SUPFAM" id="SSF81665">
    <property type="entry name" value="Calcium ATPase, transmembrane domain M"/>
    <property type="match status" value="1"/>
</dbReference>
<evidence type="ECO:0000256" key="4">
    <source>
        <dbReference type="ARBA" id="ARBA00022741"/>
    </source>
</evidence>
<dbReference type="InterPro" id="IPR023298">
    <property type="entry name" value="ATPase_P-typ_TM_dom_sf"/>
</dbReference>
<keyword evidence="11" id="KW-0378">Hydrolase</keyword>
<dbReference type="PRINTS" id="PR00119">
    <property type="entry name" value="CATATPASE"/>
</dbReference>
<dbReference type="SUPFAM" id="SSF81660">
    <property type="entry name" value="Metal cation-transporting ATPase, ATP-binding domain N"/>
    <property type="match status" value="1"/>
</dbReference>
<dbReference type="PROSITE" id="PS00154">
    <property type="entry name" value="ATPASE_E1_E2"/>
    <property type="match status" value="1"/>
</dbReference>
<dbReference type="Gene3D" id="2.70.150.10">
    <property type="entry name" value="Calcium-transporting ATPase, cytoplasmic transduction domain A"/>
    <property type="match status" value="1"/>
</dbReference>
<dbReference type="Proteomes" id="UP000290876">
    <property type="component" value="Chromosome"/>
</dbReference>
<evidence type="ECO:0000313" key="11">
    <source>
        <dbReference type="EMBL" id="VEU78297.1"/>
    </source>
</evidence>
<dbReference type="InterPro" id="IPR023214">
    <property type="entry name" value="HAD_sf"/>
</dbReference>
<evidence type="ECO:0000313" key="12">
    <source>
        <dbReference type="Proteomes" id="UP000290876"/>
    </source>
</evidence>
<dbReference type="InterPro" id="IPR023299">
    <property type="entry name" value="ATPase_P-typ_cyto_dom_N"/>
</dbReference>
<feature type="transmembrane region" description="Helical" evidence="9">
    <location>
        <begin position="766"/>
        <end position="790"/>
    </location>
</feature>
<dbReference type="PRINTS" id="PR00120">
    <property type="entry name" value="HATPASE"/>
</dbReference>
<dbReference type="InterPro" id="IPR004014">
    <property type="entry name" value="ATPase_P-typ_cation-transptr_N"/>
</dbReference>
<dbReference type="InterPro" id="IPR008250">
    <property type="entry name" value="ATPase_P-typ_transduc_dom_A_sf"/>
</dbReference>
<dbReference type="Pfam" id="PF00122">
    <property type="entry name" value="E1-E2_ATPase"/>
    <property type="match status" value="1"/>
</dbReference>
<dbReference type="InterPro" id="IPR001757">
    <property type="entry name" value="P_typ_ATPase"/>
</dbReference>
<dbReference type="EMBL" id="LR215043">
    <property type="protein sequence ID" value="VEU78297.1"/>
    <property type="molecule type" value="Genomic_DNA"/>
</dbReference>
<evidence type="ECO:0000256" key="1">
    <source>
        <dbReference type="ARBA" id="ARBA00004141"/>
    </source>
</evidence>
<keyword evidence="12" id="KW-1185">Reference proteome</keyword>
<dbReference type="GO" id="GO:0005524">
    <property type="term" value="F:ATP binding"/>
    <property type="evidence" value="ECO:0007669"/>
    <property type="project" value="UniProtKB-KW"/>
</dbReference>
<dbReference type="SUPFAM" id="SSF81653">
    <property type="entry name" value="Calcium ATPase, transduction domain A"/>
    <property type="match status" value="1"/>
</dbReference>
<dbReference type="SFLD" id="SFLDG00002">
    <property type="entry name" value="C1.7:_P-type_atpase_like"/>
    <property type="match status" value="1"/>
</dbReference>
<dbReference type="SFLD" id="SFLDS00003">
    <property type="entry name" value="Haloacid_Dehalogenase"/>
    <property type="match status" value="1"/>
</dbReference>
<dbReference type="SFLD" id="SFLDF00027">
    <property type="entry name" value="p-type_atpase"/>
    <property type="match status" value="1"/>
</dbReference>
<dbReference type="InterPro" id="IPR036412">
    <property type="entry name" value="HAD-like_sf"/>
</dbReference>
<feature type="transmembrane region" description="Helical" evidence="9">
    <location>
        <begin position="873"/>
        <end position="893"/>
    </location>
</feature>
<feature type="transmembrane region" description="Helical" evidence="9">
    <location>
        <begin position="285"/>
        <end position="308"/>
    </location>
</feature>
<evidence type="ECO:0000256" key="8">
    <source>
        <dbReference type="ARBA" id="ARBA00023136"/>
    </source>
</evidence>
<dbReference type="InterPro" id="IPR006068">
    <property type="entry name" value="ATPase_P-typ_cation-transptr_C"/>
</dbReference>
<keyword evidence="3 9" id="KW-0812">Transmembrane</keyword>
<keyword evidence="8 9" id="KW-0472">Membrane</keyword>
<dbReference type="InterPro" id="IPR018303">
    <property type="entry name" value="ATPase_P-typ_P_site"/>
</dbReference>